<dbReference type="InterPro" id="IPR026362">
    <property type="entry name" value="DEXH_lig_assoc"/>
</dbReference>
<keyword evidence="13" id="KW-1185">Reference proteome</keyword>
<comment type="caution">
    <text evidence="12">The sequence shown here is derived from an EMBL/GenBank/DDBJ whole genome shotgun (WGS) entry which is preliminary data.</text>
</comment>
<keyword evidence="2" id="KW-0227">DNA damage</keyword>
<dbReference type="InterPro" id="IPR001650">
    <property type="entry name" value="Helicase_C-like"/>
</dbReference>
<evidence type="ECO:0000313" key="13">
    <source>
        <dbReference type="Proteomes" id="UP001403385"/>
    </source>
</evidence>
<dbReference type="PROSITE" id="PS51194">
    <property type="entry name" value="HELICASE_CTER"/>
    <property type="match status" value="1"/>
</dbReference>
<dbReference type="Proteomes" id="UP001403385">
    <property type="component" value="Unassembled WGS sequence"/>
</dbReference>
<keyword evidence="4" id="KW-0347">Helicase</keyword>
<dbReference type="NCBIfam" id="TIGR04121">
    <property type="entry name" value="DEXH_lig_assoc"/>
    <property type="match status" value="1"/>
</dbReference>
<dbReference type="GO" id="GO:0004386">
    <property type="term" value="F:helicase activity"/>
    <property type="evidence" value="ECO:0007669"/>
    <property type="project" value="UniProtKB-KW"/>
</dbReference>
<dbReference type="GO" id="GO:0003677">
    <property type="term" value="F:DNA binding"/>
    <property type="evidence" value="ECO:0007669"/>
    <property type="project" value="UniProtKB-KW"/>
</dbReference>
<dbReference type="Pfam" id="PF19306">
    <property type="entry name" value="WHD_Lhr"/>
    <property type="match status" value="1"/>
</dbReference>
<dbReference type="Gene3D" id="3.40.50.300">
    <property type="entry name" value="P-loop containing nucleotide triphosphate hydrolases"/>
    <property type="match status" value="2"/>
</dbReference>
<evidence type="ECO:0000256" key="5">
    <source>
        <dbReference type="ARBA" id="ARBA00022840"/>
    </source>
</evidence>
<evidence type="ECO:0000259" key="11">
    <source>
        <dbReference type="PROSITE" id="PS51194"/>
    </source>
</evidence>
<keyword evidence="7" id="KW-0234">DNA repair</keyword>
<protein>
    <submittedName>
        <fullName evidence="12">Ligase-associated DNA damage response DEXH box helicase</fullName>
    </submittedName>
</protein>
<dbReference type="Pfam" id="PF00271">
    <property type="entry name" value="Helicase_C"/>
    <property type="match status" value="1"/>
</dbReference>
<accession>A0AAW9SKB1</accession>
<evidence type="ECO:0000256" key="4">
    <source>
        <dbReference type="ARBA" id="ARBA00022806"/>
    </source>
</evidence>
<comment type="similarity">
    <text evidence="9">Belongs to the Lhr helicase family. Lhr-Core subfamily.</text>
</comment>
<dbReference type="SMART" id="SM00490">
    <property type="entry name" value="HELICc"/>
    <property type="match status" value="1"/>
</dbReference>
<dbReference type="InterPro" id="IPR017170">
    <property type="entry name" value="Lhr-like"/>
</dbReference>
<evidence type="ECO:0000313" key="12">
    <source>
        <dbReference type="EMBL" id="MEN7551166.1"/>
    </source>
</evidence>
<keyword evidence="3" id="KW-0378">Hydrolase</keyword>
<evidence type="ECO:0000259" key="10">
    <source>
        <dbReference type="PROSITE" id="PS51192"/>
    </source>
</evidence>
<dbReference type="PROSITE" id="PS51192">
    <property type="entry name" value="HELICASE_ATP_BIND_1"/>
    <property type="match status" value="1"/>
</dbReference>
<feature type="domain" description="Helicase C-terminal" evidence="11">
    <location>
        <begin position="254"/>
        <end position="401"/>
    </location>
</feature>
<dbReference type="GO" id="GO:0006281">
    <property type="term" value="P:DNA repair"/>
    <property type="evidence" value="ECO:0007669"/>
    <property type="project" value="UniProtKB-KW"/>
</dbReference>
<name>A0AAW9SKB1_9BACT</name>
<dbReference type="InterPro" id="IPR013701">
    <property type="entry name" value="Lhr-like_DEAD/DEAH_assoc"/>
</dbReference>
<dbReference type="CDD" id="cd18796">
    <property type="entry name" value="SF2_C_LHR"/>
    <property type="match status" value="1"/>
</dbReference>
<evidence type="ECO:0000256" key="3">
    <source>
        <dbReference type="ARBA" id="ARBA00022801"/>
    </source>
</evidence>
<dbReference type="CDD" id="cd17922">
    <property type="entry name" value="DEXHc_LHR-like"/>
    <property type="match status" value="1"/>
</dbReference>
<dbReference type="PANTHER" id="PTHR47962">
    <property type="entry name" value="ATP-DEPENDENT HELICASE LHR-RELATED-RELATED"/>
    <property type="match status" value="1"/>
</dbReference>
<feature type="domain" description="Helicase ATP-binding" evidence="10">
    <location>
        <begin position="34"/>
        <end position="219"/>
    </location>
</feature>
<dbReference type="Pfam" id="PF00270">
    <property type="entry name" value="DEAD"/>
    <property type="match status" value="1"/>
</dbReference>
<dbReference type="PANTHER" id="PTHR47962:SF3">
    <property type="entry name" value="LARGE ATP-DEPENDENT HELICASE-RELATED PROTEIN"/>
    <property type="match status" value="1"/>
</dbReference>
<dbReference type="InterPro" id="IPR014001">
    <property type="entry name" value="Helicase_ATP-bd"/>
</dbReference>
<evidence type="ECO:0000256" key="1">
    <source>
        <dbReference type="ARBA" id="ARBA00022741"/>
    </source>
</evidence>
<dbReference type="InterPro" id="IPR052511">
    <property type="entry name" value="ATP-dep_Helicase"/>
</dbReference>
<proteinExistence type="inferred from homology"/>
<dbReference type="EMBL" id="JBDKWZ010000020">
    <property type="protein sequence ID" value="MEN7551166.1"/>
    <property type="molecule type" value="Genomic_DNA"/>
</dbReference>
<evidence type="ECO:0000256" key="9">
    <source>
        <dbReference type="ARBA" id="ARBA00093467"/>
    </source>
</evidence>
<keyword evidence="1" id="KW-0547">Nucleotide-binding</keyword>
<dbReference type="InterPro" id="IPR011545">
    <property type="entry name" value="DEAD/DEAH_box_helicase_dom"/>
</dbReference>
<organism evidence="12 13">
    <name type="scientific">Rapidithrix thailandica</name>
    <dbReference type="NCBI Taxonomy" id="413964"/>
    <lineage>
        <taxon>Bacteria</taxon>
        <taxon>Pseudomonadati</taxon>
        <taxon>Bacteroidota</taxon>
        <taxon>Cytophagia</taxon>
        <taxon>Cytophagales</taxon>
        <taxon>Flammeovirgaceae</taxon>
        <taxon>Rapidithrix</taxon>
    </lineage>
</organism>
<dbReference type="RefSeq" id="WP_346823947.1">
    <property type="nucleotide sequence ID" value="NZ_JBDKWZ010000020.1"/>
</dbReference>
<dbReference type="SUPFAM" id="SSF52540">
    <property type="entry name" value="P-loop containing nucleoside triphosphate hydrolases"/>
    <property type="match status" value="1"/>
</dbReference>
<gene>
    <name evidence="12" type="ORF">AAG747_24805</name>
</gene>
<dbReference type="InterPro" id="IPR045628">
    <property type="entry name" value="Lhr_WH_dom"/>
</dbReference>
<keyword evidence="5" id="KW-0067">ATP-binding</keyword>
<dbReference type="SMART" id="SM00487">
    <property type="entry name" value="DEXDc"/>
    <property type="match status" value="1"/>
</dbReference>
<dbReference type="GO" id="GO:0016874">
    <property type="term" value="F:ligase activity"/>
    <property type="evidence" value="ECO:0007669"/>
    <property type="project" value="UniProtKB-KW"/>
</dbReference>
<evidence type="ECO:0000256" key="8">
    <source>
        <dbReference type="ARBA" id="ARBA00023235"/>
    </source>
</evidence>
<dbReference type="GO" id="GO:0005524">
    <property type="term" value="F:ATP binding"/>
    <property type="evidence" value="ECO:0007669"/>
    <property type="project" value="UniProtKB-KW"/>
</dbReference>
<keyword evidence="8" id="KW-0413">Isomerase</keyword>
<keyword evidence="6" id="KW-0238">DNA-binding</keyword>
<evidence type="ECO:0000256" key="6">
    <source>
        <dbReference type="ARBA" id="ARBA00023125"/>
    </source>
</evidence>
<sequence>MTEQLIHTSQGYQQIHQWFLKNHWQPFPFQQKTWISYLQGNSGLLNAPTGSGKTYALWMPCLAEYINSVHTSTKSTHKGLQVLWITPLRALTKDIHRAMEEACRALDVPWRIAFRTGDTSTKERQAQKKDMPECLITTPESLHILLATKGYERFFKNLKAFIVDEWHELLGSKRGVQVELALSKIIGLNPNVKVWGISATIGNLPQAADVLLSPVQKAPHNIIRAHLQKKIKVASILPDRIEKFPWAGHLGIHLANKILPVIQQSKTTLLFTNTRAQTEIWYQKLLEISPDLAGCMAMHHGSLDNEIRTWVEEALHKGILKLVVCTSSLDLGVDFRPVETVIQVGSPKGVARFLQRAGRSGHQPGALSNIYFLPTHSLELIEGAALKQAAYELSHHNHSSSIEHRYPIVKPLDVLVQYLVTLAVSEGFIATQVYQELRNTHAYRSLSNEEWQWILNFITSGGSSLGAYDEFHKVVREGSVYKVTSRKVAMRHRISIGTIVSEPLIKVKYKSGGYIGSVEEYFISSLKAGDVFWFAGRNLEFIRLKEMTAQVQATRKKSGKIPRWMGGRLSLSSQLSQLLRQNLEKAMHSQEPELLAIRPLLELQSRWSVLPKQDEFLIEQVRTSEGYHVFFYPFEGRMVHEVMAALIAYRISQITPITLSIAMNDYGFELLADQEIPLEHALEMDLFTQENLIFDIEQSMNNSEMAKRKFRDIASIAGLIFQGYPGQKKRSRHLQASSQLLFEVFFEYDPENLLVQQAYDEVIRIQLEHNRLVDVLDKIKKQKLLLQKPPKPTPFAFPILVDRLRDQISSESLDTRIQKIQQQLEAFAGEEK</sequence>
<evidence type="ECO:0000256" key="2">
    <source>
        <dbReference type="ARBA" id="ARBA00022763"/>
    </source>
</evidence>
<reference evidence="12 13" key="1">
    <citation type="submission" date="2024-04" db="EMBL/GenBank/DDBJ databases">
        <title>Novel genus in family Flammeovirgaceae.</title>
        <authorList>
            <person name="Nguyen T.H."/>
            <person name="Vuong T.Q."/>
            <person name="Le H."/>
            <person name="Kim S.-G."/>
        </authorList>
    </citation>
    <scope>NUCLEOTIDE SEQUENCE [LARGE SCALE GENOMIC DNA]</scope>
    <source>
        <strain evidence="12 13">JCM 23209</strain>
    </source>
</reference>
<dbReference type="PIRSF" id="PIRSF037307">
    <property type="entry name" value="Lhr-like_helic_prd"/>
    <property type="match status" value="1"/>
</dbReference>
<dbReference type="InterPro" id="IPR027417">
    <property type="entry name" value="P-loop_NTPase"/>
</dbReference>
<dbReference type="GO" id="GO:0016887">
    <property type="term" value="F:ATP hydrolysis activity"/>
    <property type="evidence" value="ECO:0007669"/>
    <property type="project" value="TreeGrafter"/>
</dbReference>
<keyword evidence="12" id="KW-0436">Ligase</keyword>
<dbReference type="Pfam" id="PF08494">
    <property type="entry name" value="DEAD_assoc"/>
    <property type="match status" value="1"/>
</dbReference>
<dbReference type="AlphaFoldDB" id="A0AAW9SKB1"/>
<evidence type="ECO:0000256" key="7">
    <source>
        <dbReference type="ARBA" id="ARBA00023204"/>
    </source>
</evidence>